<reference evidence="2" key="1">
    <citation type="submission" date="2022-08" db="EMBL/GenBank/DDBJ databases">
        <authorList>
            <person name="Kallberg Y."/>
            <person name="Tangrot J."/>
            <person name="Rosling A."/>
        </authorList>
    </citation>
    <scope>NUCLEOTIDE SEQUENCE</scope>
    <source>
        <strain evidence="2">Wild A</strain>
    </source>
</reference>
<evidence type="ECO:0000313" key="2">
    <source>
        <dbReference type="EMBL" id="CAI2176314.1"/>
    </source>
</evidence>
<proteinExistence type="predicted"/>
<protein>
    <submittedName>
        <fullName evidence="2">14304_t:CDS:1</fullName>
    </submittedName>
</protein>
<dbReference type="AlphaFoldDB" id="A0A9W4SP57"/>
<keyword evidence="3" id="KW-1185">Reference proteome</keyword>
<comment type="caution">
    <text evidence="2">The sequence shown here is derived from an EMBL/GenBank/DDBJ whole genome shotgun (WGS) entry which is preliminary data.</text>
</comment>
<accession>A0A9W4SP57</accession>
<keyword evidence="1" id="KW-0732">Signal</keyword>
<feature type="signal peptide" evidence="1">
    <location>
        <begin position="1"/>
        <end position="20"/>
    </location>
</feature>
<sequence length="194" mass="21316">MNKINAVIVLLLLQAIMISAQKLKFQFHTVRIPSSGAWLKCAESPSMISYAIQLASKTDSLDPTYYGGDYYKLKDYKATEVGYGFYAEVTDLTYGITGFVCGEMGPGASVACTREGPIYKKGIWCLAIANPFLNDINVDVVVSFTQSVFVAGTYRKDPNEDDTAIGKSGLSYNKTPNKKRNLGRSKTLRLDGSY</sequence>
<dbReference type="EMBL" id="CAMKVN010001487">
    <property type="protein sequence ID" value="CAI2176314.1"/>
    <property type="molecule type" value="Genomic_DNA"/>
</dbReference>
<feature type="chain" id="PRO_5040787103" evidence="1">
    <location>
        <begin position="21"/>
        <end position="194"/>
    </location>
</feature>
<evidence type="ECO:0000256" key="1">
    <source>
        <dbReference type="SAM" id="SignalP"/>
    </source>
</evidence>
<organism evidence="2 3">
    <name type="scientific">Funneliformis geosporum</name>
    <dbReference type="NCBI Taxonomy" id="1117311"/>
    <lineage>
        <taxon>Eukaryota</taxon>
        <taxon>Fungi</taxon>
        <taxon>Fungi incertae sedis</taxon>
        <taxon>Mucoromycota</taxon>
        <taxon>Glomeromycotina</taxon>
        <taxon>Glomeromycetes</taxon>
        <taxon>Glomerales</taxon>
        <taxon>Glomeraceae</taxon>
        <taxon>Funneliformis</taxon>
    </lineage>
</organism>
<dbReference type="Proteomes" id="UP001153678">
    <property type="component" value="Unassembled WGS sequence"/>
</dbReference>
<evidence type="ECO:0000313" key="3">
    <source>
        <dbReference type="Proteomes" id="UP001153678"/>
    </source>
</evidence>
<name>A0A9W4SP57_9GLOM</name>
<gene>
    <name evidence="2" type="ORF">FWILDA_LOCUS7524</name>
</gene>
<dbReference type="OrthoDB" id="10408425at2759"/>